<reference evidence="1 2" key="1">
    <citation type="submission" date="2018-04" db="EMBL/GenBank/DDBJ databases">
        <authorList>
            <person name="Go L.Y."/>
            <person name="Mitchell J.A."/>
        </authorList>
    </citation>
    <scope>NUCLEOTIDE SEQUENCE [LARGE SCALE GENOMIC DNA]</scope>
    <source>
        <strain evidence="1">ULC066bin1</strain>
    </source>
</reference>
<evidence type="ECO:0000313" key="2">
    <source>
        <dbReference type="Proteomes" id="UP000249467"/>
    </source>
</evidence>
<dbReference type="Proteomes" id="UP000249467">
    <property type="component" value="Unassembled WGS sequence"/>
</dbReference>
<dbReference type="AlphaFoldDB" id="A0A2W4VZ34"/>
<protein>
    <submittedName>
        <fullName evidence="1">DUF3539 domain-containing protein</fullName>
    </submittedName>
</protein>
<name>A0A2W4VZ34_9CYAN</name>
<dbReference type="InterPro" id="IPR021926">
    <property type="entry name" value="PipX"/>
</dbReference>
<dbReference type="Gene3D" id="6.10.250.870">
    <property type="match status" value="1"/>
</dbReference>
<comment type="caution">
    <text evidence="1">The sequence shown here is derived from an EMBL/GenBank/DDBJ whole genome shotgun (WGS) entry which is preliminary data.</text>
</comment>
<accession>A0A2W4VZ34</accession>
<gene>
    <name evidence="1" type="ORF">DCF19_17090</name>
</gene>
<evidence type="ECO:0000313" key="1">
    <source>
        <dbReference type="EMBL" id="PZO38184.1"/>
    </source>
</evidence>
<dbReference type="EMBL" id="QBML01000025">
    <property type="protein sequence ID" value="PZO38184.1"/>
    <property type="molecule type" value="Genomic_DNA"/>
</dbReference>
<dbReference type="NCBIfam" id="NF045912">
    <property type="entry name" value="TransCoactPipX"/>
    <property type="match status" value="1"/>
</dbReference>
<dbReference type="Gene3D" id="2.30.30.660">
    <property type="entry name" value="Protein of unknown function (DUF3539)"/>
    <property type="match status" value="1"/>
</dbReference>
<organism evidence="1 2">
    <name type="scientific">Pseudanabaena frigida</name>
    <dbReference type="NCBI Taxonomy" id="945775"/>
    <lineage>
        <taxon>Bacteria</taxon>
        <taxon>Bacillati</taxon>
        <taxon>Cyanobacteriota</taxon>
        <taxon>Cyanophyceae</taxon>
        <taxon>Pseudanabaenales</taxon>
        <taxon>Pseudanabaenaceae</taxon>
        <taxon>Pseudanabaena</taxon>
    </lineage>
</organism>
<dbReference type="Pfam" id="PF12058">
    <property type="entry name" value="PipX"/>
    <property type="match status" value="1"/>
</dbReference>
<reference evidence="1 2" key="2">
    <citation type="submission" date="2018-06" db="EMBL/GenBank/DDBJ databases">
        <title>Metagenomic assembly of (sub)arctic Cyanobacteria and their associated microbiome from non-axenic cultures.</title>
        <authorList>
            <person name="Baurain D."/>
        </authorList>
    </citation>
    <scope>NUCLEOTIDE SEQUENCE [LARGE SCALE GENOMIC DNA]</scope>
    <source>
        <strain evidence="1">ULC066bin1</strain>
    </source>
</reference>
<proteinExistence type="predicted"/>
<sequence length="89" mass="10484">MSEHYLNHPTFGLLSRLCKVDEFRSLFTTLYAQRLFFLITNSPEGVLFEPVSRADAKLMVENQMRSLRRLGSDTDQKNLQHIYKRTFSQ</sequence>